<dbReference type="EMBL" id="BK016100">
    <property type="protein sequence ID" value="DAF94951.1"/>
    <property type="molecule type" value="Genomic_DNA"/>
</dbReference>
<accession>A0A8S5UKE4</accession>
<sequence>MIYLAQLTHWSACVNRSECGAPCAPLSNNSYKATALRSSQLRFAFLSILSLIYRKHQSMFFLFSFETCNKTMRRIK</sequence>
<protein>
    <submittedName>
        <fullName evidence="1">Uncharacterized protein</fullName>
    </submittedName>
</protein>
<evidence type="ECO:0000313" key="1">
    <source>
        <dbReference type="EMBL" id="DAF94951.1"/>
    </source>
</evidence>
<name>A0A8S5UKE4_9VIRU</name>
<organism evidence="1">
    <name type="scientific">Microviridae sp. ctLZT1</name>
    <dbReference type="NCBI Taxonomy" id="2824992"/>
    <lineage>
        <taxon>Viruses</taxon>
        <taxon>Monodnaviria</taxon>
        <taxon>Sangervirae</taxon>
        <taxon>Phixviricota</taxon>
        <taxon>Malgrandaviricetes</taxon>
        <taxon>Petitvirales</taxon>
        <taxon>Microviridae</taxon>
    </lineage>
</organism>
<proteinExistence type="predicted"/>
<reference evidence="1" key="1">
    <citation type="journal article" date="2021" name="Proc. Natl. Acad. Sci. U.S.A.">
        <title>A Catalog of Tens of Thousands of Viruses from Human Metagenomes Reveals Hidden Associations with Chronic Diseases.</title>
        <authorList>
            <person name="Tisza M.J."/>
            <person name="Buck C.B."/>
        </authorList>
    </citation>
    <scope>NUCLEOTIDE SEQUENCE</scope>
    <source>
        <strain evidence="1">CtLZT1</strain>
    </source>
</reference>